<dbReference type="NCBIfam" id="TIGR01554">
    <property type="entry name" value="major_cap_HK97"/>
    <property type="match status" value="1"/>
</dbReference>
<dbReference type="SUPFAM" id="SSF56563">
    <property type="entry name" value="Major capsid protein gp5"/>
    <property type="match status" value="1"/>
</dbReference>
<dbReference type="KEGG" id="hni:W911_00255"/>
<dbReference type="InterPro" id="IPR054612">
    <property type="entry name" value="Phage_capsid-like_C"/>
</dbReference>
<proteinExistence type="predicted"/>
<keyword evidence="4" id="KW-1185">Reference proteome</keyword>
<dbReference type="Gene3D" id="3.30.2400.10">
    <property type="entry name" value="Major capsid protein gp5"/>
    <property type="match status" value="1"/>
</dbReference>
<dbReference type="HOGENOM" id="CLU_041417_0_0_5"/>
<gene>
    <name evidence="3" type="ORF">W911_00255</name>
</gene>
<evidence type="ECO:0000256" key="1">
    <source>
        <dbReference type="ARBA" id="ARBA00004328"/>
    </source>
</evidence>
<accession>V5S971</accession>
<dbReference type="AlphaFoldDB" id="V5S971"/>
<evidence type="ECO:0000313" key="3">
    <source>
        <dbReference type="EMBL" id="AHB47183.1"/>
    </source>
</evidence>
<dbReference type="InterPro" id="IPR024455">
    <property type="entry name" value="Phage_capsid"/>
</dbReference>
<dbReference type="PATRIC" id="fig|1029756.8.peg.57"/>
<reference evidence="3 4" key="1">
    <citation type="journal article" date="2014" name="Genome Announc.">
        <title>Complete Genome Sequence of Hyphomicrobium nitrativorans Strain NL23, a Denitrifying Bacterium Isolated from Biofilm of a Methanol-Fed Denitrification System Treating Seawater at the Montreal Biodome.</title>
        <authorList>
            <person name="Martineau C."/>
            <person name="Villeneuve C."/>
            <person name="Mauffrey F."/>
            <person name="Villemur R."/>
        </authorList>
    </citation>
    <scope>NUCLEOTIDE SEQUENCE [LARGE SCALE GENOMIC DNA]</scope>
    <source>
        <strain evidence="3">NL23</strain>
    </source>
</reference>
<feature type="domain" description="Phage capsid-like C-terminal" evidence="2">
    <location>
        <begin position="102"/>
        <end position="388"/>
    </location>
</feature>
<dbReference type="Gene3D" id="3.30.2320.10">
    <property type="entry name" value="hypothetical protein PF0899 domain"/>
    <property type="match status" value="1"/>
</dbReference>
<organism evidence="3 4">
    <name type="scientific">Hyphomicrobium nitrativorans NL23</name>
    <dbReference type="NCBI Taxonomy" id="1029756"/>
    <lineage>
        <taxon>Bacteria</taxon>
        <taxon>Pseudomonadati</taxon>
        <taxon>Pseudomonadota</taxon>
        <taxon>Alphaproteobacteria</taxon>
        <taxon>Hyphomicrobiales</taxon>
        <taxon>Hyphomicrobiaceae</taxon>
        <taxon>Hyphomicrobium</taxon>
    </lineage>
</organism>
<evidence type="ECO:0000313" key="4">
    <source>
        <dbReference type="Proteomes" id="UP000018542"/>
    </source>
</evidence>
<dbReference type="Pfam" id="PF05065">
    <property type="entry name" value="Phage_capsid"/>
    <property type="match status" value="1"/>
</dbReference>
<dbReference type="STRING" id="1029756.W911_00255"/>
<name>V5S971_9HYPH</name>
<evidence type="ECO:0000259" key="2">
    <source>
        <dbReference type="Pfam" id="PF05065"/>
    </source>
</evidence>
<protein>
    <submittedName>
        <fullName evidence="3">Capsid protein</fullName>
    </submittedName>
</protein>
<dbReference type="Proteomes" id="UP000018542">
    <property type="component" value="Chromosome"/>
</dbReference>
<comment type="subcellular location">
    <subcellularLocation>
        <location evidence="1">Virion</location>
    </subcellularLocation>
</comment>
<dbReference type="EMBL" id="CP006912">
    <property type="protein sequence ID" value="AHB47183.1"/>
    <property type="molecule type" value="Genomic_DNA"/>
</dbReference>
<sequence>MKPISIPARAHDARIFANAAGSDVRASLDGLTSTISTFRDDFGGRLKALEDESRERSRIEQIGGRTGCGDILSGDARSEREAFAAFGRGIRASMGTDNKPDGGYLVPRTVEQSIARLARDATPMRSIARVVTTDTSAYVKCVSLNGPTATWVGEREARNQTPGMKLSELEFPVWELQAMPAVTQTLIDDAFADVAAELSLEIATAFSEMEDTAFVHGTGIKQPKGFLSVPKVADPSWAWGKIGFRVSGVAAALSDSTHNGVDALYDLYFSLKATYRANASWLMNSSTAATVAKLKDDNENYLWQPSIQVGQPATLLGRPVVIDENMPSIEADATPIAFGDFERGYLIVDRTGIRVLRDPYSTKPYVLFYTTKRVGGGVQDYAAIKLLKIAAS</sequence>